<evidence type="ECO:0000313" key="4">
    <source>
        <dbReference type="Proteomes" id="UP000321225"/>
    </source>
</evidence>
<gene>
    <name evidence="3" type="ORF">MAE01_11330</name>
</gene>
<name>A0A511AJ31_9MICO</name>
<evidence type="ECO:0000256" key="2">
    <source>
        <dbReference type="SAM" id="Phobius"/>
    </source>
</evidence>
<accession>A0A511AJ31</accession>
<keyword evidence="4" id="KW-1185">Reference proteome</keyword>
<dbReference type="AlphaFoldDB" id="A0A511AJ31"/>
<organism evidence="3 4">
    <name type="scientific">Microbacterium aerolatum</name>
    <dbReference type="NCBI Taxonomy" id="153731"/>
    <lineage>
        <taxon>Bacteria</taxon>
        <taxon>Bacillati</taxon>
        <taxon>Actinomycetota</taxon>
        <taxon>Actinomycetes</taxon>
        <taxon>Micrococcales</taxon>
        <taxon>Microbacteriaceae</taxon>
        <taxon>Microbacterium</taxon>
    </lineage>
</organism>
<keyword evidence="2" id="KW-0812">Transmembrane</keyword>
<keyword evidence="2" id="KW-0472">Membrane</keyword>
<evidence type="ECO:0000313" key="3">
    <source>
        <dbReference type="EMBL" id="GEK85957.1"/>
    </source>
</evidence>
<keyword evidence="2" id="KW-1133">Transmembrane helix</keyword>
<reference evidence="3 4" key="1">
    <citation type="submission" date="2019-07" db="EMBL/GenBank/DDBJ databases">
        <title>Whole genome shotgun sequence of Microbacterium aerolatum NBRC 103071.</title>
        <authorList>
            <person name="Hosoyama A."/>
            <person name="Uohara A."/>
            <person name="Ohji S."/>
            <person name="Ichikawa N."/>
        </authorList>
    </citation>
    <scope>NUCLEOTIDE SEQUENCE [LARGE SCALE GENOMIC DNA]</scope>
    <source>
        <strain evidence="3 4">NBRC 103071</strain>
    </source>
</reference>
<feature type="compositionally biased region" description="Basic and acidic residues" evidence="1">
    <location>
        <begin position="80"/>
        <end position="95"/>
    </location>
</feature>
<dbReference type="Proteomes" id="UP000321225">
    <property type="component" value="Unassembled WGS sequence"/>
</dbReference>
<comment type="caution">
    <text evidence="3">The sequence shown here is derived from an EMBL/GenBank/DDBJ whole genome shotgun (WGS) entry which is preliminary data.</text>
</comment>
<sequence>MSDIAGWAVIGIVFSMIPILLIGGLRRALSGKPIEEKYRDSTSGGIAGGFDAVWSPTAHEADQERDRQQRASVPAPTPDKGPDRMDEGRITIEFG</sequence>
<feature type="region of interest" description="Disordered" evidence="1">
    <location>
        <begin position="57"/>
        <end position="95"/>
    </location>
</feature>
<dbReference type="OrthoDB" id="5079807at2"/>
<proteinExistence type="predicted"/>
<feature type="transmembrane region" description="Helical" evidence="2">
    <location>
        <begin position="6"/>
        <end position="25"/>
    </location>
</feature>
<dbReference type="RefSeq" id="WP_147038596.1">
    <property type="nucleotide sequence ID" value="NZ_BJUW01000004.1"/>
</dbReference>
<protein>
    <submittedName>
        <fullName evidence="3">Uncharacterized protein</fullName>
    </submittedName>
</protein>
<feature type="compositionally biased region" description="Basic and acidic residues" evidence="1">
    <location>
        <begin position="59"/>
        <end position="69"/>
    </location>
</feature>
<dbReference type="EMBL" id="BJUW01000004">
    <property type="protein sequence ID" value="GEK85957.1"/>
    <property type="molecule type" value="Genomic_DNA"/>
</dbReference>
<evidence type="ECO:0000256" key="1">
    <source>
        <dbReference type="SAM" id="MobiDB-lite"/>
    </source>
</evidence>